<sequence>MEKLFFLIAFLTALGLILSLQPSTTNVTPQHALSLIVDSRIELLAVIQMLSDYDKRFGLISQHDMPYKHDVIEYFHPYKDHAVINWFNRMSDAGFVFDAPPHAMLHLSAPPSLKIQVPFPDYLKARAGGEKQLKRFVEALRNFAHETQFMVFFKAHQGFFSQMVAKAYRNLTRIDIVEELERYYGMKQHSYTIILAPLFHQGGFGAKIRRADGRFDVYAILGPTGTLEGIPIFGSPSWFRSIVWHEFSHSFVNPVTERFRQEIAKYSFLYDPIAEVMKNQGYGDWESCVNEHIIRAIEIRRTYREIGKEAGDRALQREKSQGFIYIEALSDRLRDYEAQRDRYPTFVDFYHELIKVFKELSQKDH</sequence>
<dbReference type="AlphaFoldDB" id="H5SL18"/>
<reference evidence="1" key="1">
    <citation type="journal article" date="2005" name="Environ. Microbiol.">
        <title>Genetic and functional properties of uncultivated thermophilic crenarchaeotes from a subsurface gold mine as revealed by analysis of genome fragments.</title>
        <authorList>
            <person name="Nunoura T."/>
            <person name="Hirayama H."/>
            <person name="Takami H."/>
            <person name="Oida H."/>
            <person name="Nishi S."/>
            <person name="Shimamura S."/>
            <person name="Suzuki Y."/>
            <person name="Inagaki F."/>
            <person name="Takai K."/>
            <person name="Nealson K.H."/>
            <person name="Horikoshi K."/>
        </authorList>
    </citation>
    <scope>NUCLEOTIDE SEQUENCE</scope>
</reference>
<proteinExistence type="predicted"/>
<organism evidence="1">
    <name type="scientific">uncultured Acetothermia bacterium</name>
    <dbReference type="NCBI Taxonomy" id="236499"/>
    <lineage>
        <taxon>Bacteria</taxon>
        <taxon>Candidatus Bipolaricaulota</taxon>
        <taxon>environmental samples</taxon>
    </lineage>
</organism>
<name>H5SL18_9BACT</name>
<dbReference type="Pfam" id="PF16286">
    <property type="entry name" value="DUF4932"/>
    <property type="match status" value="1"/>
</dbReference>
<accession>H5SL18</accession>
<evidence type="ECO:0000313" key="1">
    <source>
        <dbReference type="EMBL" id="BAL56854.1"/>
    </source>
</evidence>
<dbReference type="InterPro" id="IPR032560">
    <property type="entry name" value="DUF4932"/>
</dbReference>
<gene>
    <name evidence="1" type="ORF">HGMM_F43B07C38</name>
</gene>
<dbReference type="EMBL" id="AP011759">
    <property type="protein sequence ID" value="BAL56854.1"/>
    <property type="molecule type" value="Genomic_DNA"/>
</dbReference>
<protein>
    <submittedName>
        <fullName evidence="1">Hypothetical conserved protein</fullName>
    </submittedName>
</protein>
<reference evidence="1" key="2">
    <citation type="journal article" date="2012" name="PLoS ONE">
        <title>A Deeply Branching Thermophilic Bacterium with an Ancient Acetyl-CoA Pathway Dominates a Subsurface Ecosystem.</title>
        <authorList>
            <person name="Takami H."/>
            <person name="Noguchi H."/>
            <person name="Takaki Y."/>
            <person name="Uchiyama I."/>
            <person name="Toyoda A."/>
            <person name="Nishi S."/>
            <person name="Chee G.-J."/>
            <person name="Arai W."/>
            <person name="Nunoura T."/>
            <person name="Itoh T."/>
            <person name="Hattori M."/>
            <person name="Takai K."/>
        </authorList>
    </citation>
    <scope>NUCLEOTIDE SEQUENCE</scope>
</reference>